<dbReference type="InterPro" id="IPR029044">
    <property type="entry name" value="Nucleotide-diphossugar_trans"/>
</dbReference>
<dbReference type="PANTHER" id="PTHR43685:SF2">
    <property type="entry name" value="GLYCOSYLTRANSFERASE 2-LIKE DOMAIN-CONTAINING PROTEIN"/>
    <property type="match status" value="1"/>
</dbReference>
<dbReference type="EMBL" id="FOGD01000001">
    <property type="protein sequence ID" value="SEQ46500.1"/>
    <property type="molecule type" value="Genomic_DNA"/>
</dbReference>
<keyword evidence="1" id="KW-0175">Coiled coil</keyword>
<feature type="domain" description="Glycosyltransferase 2-like" evidence="2">
    <location>
        <begin position="218"/>
        <end position="310"/>
    </location>
</feature>
<keyword evidence="4" id="KW-1185">Reference proteome</keyword>
<dbReference type="Proteomes" id="UP000199766">
    <property type="component" value="Unassembled WGS sequence"/>
</dbReference>
<dbReference type="InterPro" id="IPR024078">
    <property type="entry name" value="LmbE-like_dom_sf"/>
</dbReference>
<dbReference type="SUPFAM" id="SSF102588">
    <property type="entry name" value="LmbE-like"/>
    <property type="match status" value="1"/>
</dbReference>
<dbReference type="SUPFAM" id="SSF53448">
    <property type="entry name" value="Nucleotide-diphospho-sugar transferases"/>
    <property type="match status" value="3"/>
</dbReference>
<dbReference type="Gene3D" id="3.40.50.10320">
    <property type="entry name" value="LmbE-like"/>
    <property type="match status" value="1"/>
</dbReference>
<gene>
    <name evidence="3" type="ORF">SAMN02982919_00748</name>
</gene>
<dbReference type="InterPro" id="IPR050834">
    <property type="entry name" value="Glycosyltransf_2"/>
</dbReference>
<evidence type="ECO:0000256" key="1">
    <source>
        <dbReference type="SAM" id="Coils"/>
    </source>
</evidence>
<organism evidence="3 4">
    <name type="scientific">Giesbergeria anulus</name>
    <dbReference type="NCBI Taxonomy" id="180197"/>
    <lineage>
        <taxon>Bacteria</taxon>
        <taxon>Pseudomonadati</taxon>
        <taxon>Pseudomonadota</taxon>
        <taxon>Betaproteobacteria</taxon>
        <taxon>Burkholderiales</taxon>
        <taxon>Comamonadaceae</taxon>
        <taxon>Giesbergeria</taxon>
    </lineage>
</organism>
<feature type="coiled-coil region" evidence="1">
    <location>
        <begin position="442"/>
        <end position="483"/>
    </location>
</feature>
<evidence type="ECO:0000259" key="2">
    <source>
        <dbReference type="Pfam" id="PF00535"/>
    </source>
</evidence>
<keyword evidence="3" id="KW-0808">Transferase</keyword>
<dbReference type="InterPro" id="IPR001173">
    <property type="entry name" value="Glyco_trans_2-like"/>
</dbReference>
<dbReference type="Pfam" id="PF13641">
    <property type="entry name" value="Glyco_tranf_2_3"/>
    <property type="match status" value="1"/>
</dbReference>
<dbReference type="InterPro" id="IPR003737">
    <property type="entry name" value="GlcNAc_PI_deacetylase-related"/>
</dbReference>
<dbReference type="Pfam" id="PF00535">
    <property type="entry name" value="Glycos_transf_2"/>
    <property type="match status" value="2"/>
</dbReference>
<proteinExistence type="predicted"/>
<protein>
    <submittedName>
        <fullName evidence="3">Glycosyltransferase, GT2 family</fullName>
    </submittedName>
</protein>
<feature type="domain" description="Glycosyltransferase 2-like" evidence="2">
    <location>
        <begin position="520"/>
        <end position="681"/>
    </location>
</feature>
<dbReference type="CDD" id="cd00761">
    <property type="entry name" value="Glyco_tranf_GTA_type"/>
    <property type="match status" value="1"/>
</dbReference>
<name>A0A1H9G8W3_9BURK</name>
<reference evidence="3 4" key="1">
    <citation type="submission" date="2016-10" db="EMBL/GenBank/DDBJ databases">
        <authorList>
            <person name="de Groot N.N."/>
        </authorList>
    </citation>
    <scope>NUCLEOTIDE SEQUENCE [LARGE SCALE GENOMIC DNA]</scope>
    <source>
        <strain evidence="3 4">ATCC 35958</strain>
    </source>
</reference>
<dbReference type="PANTHER" id="PTHR43685">
    <property type="entry name" value="GLYCOSYLTRANSFERASE"/>
    <property type="match status" value="1"/>
</dbReference>
<dbReference type="AlphaFoldDB" id="A0A1H9G8W3"/>
<dbReference type="RefSeq" id="WP_177172812.1">
    <property type="nucleotide sequence ID" value="NZ_FOGD01000001.1"/>
</dbReference>
<dbReference type="STRING" id="180197.SAMN02982919_00748"/>
<evidence type="ECO:0000313" key="3">
    <source>
        <dbReference type="EMBL" id="SEQ46500.1"/>
    </source>
</evidence>
<dbReference type="Gene3D" id="3.90.550.10">
    <property type="entry name" value="Spore Coat Polysaccharide Biosynthesis Protein SpsA, Chain A"/>
    <property type="match status" value="3"/>
</dbReference>
<dbReference type="GO" id="GO:0016740">
    <property type="term" value="F:transferase activity"/>
    <property type="evidence" value="ECO:0007669"/>
    <property type="project" value="UniProtKB-KW"/>
</dbReference>
<dbReference type="Pfam" id="PF02585">
    <property type="entry name" value="PIG-L"/>
    <property type="match status" value="1"/>
</dbReference>
<sequence>MRLLVLAPHPDDELLGCAALMMNTLEQRGMVKVVVVTDGALGGNPQQRLQELQAGLAVLQAPPAQCWAAADGALPLDTAIQQRYRALVATYQPTDIALPAPGENHADHRRLTRGVLSALTGHWSGQLWFYETTSPLPHPNHIEPLRLERKLQALACHASQQTQYDYQAHARGLAILRGAAMGAAHGEAYVRYPWDGSAQNFFENRPLVSVVVRADDPALLAIALHSLSEQSYDQLEVIVVWHGVTLPTEVPPTLPVRILQGPGPRAANLNAGVAAAQGEYLAFLDQDDVWLPNHLALLLTELESDPKLDVSYGDYRLATCSYQQGVVQVLEVGKPVGKDWRAGRLLAGNHIPLHSYVCRTRWAQRLGFDEALDAYEDWDFLARAELDGSTLRRVPELVCEYRQYPQPQEAADLKTQHERKGYLVWRQAVLRKIADRLSLAGLQRLVDLVDTLETERDQAQTHAQAYETQAQRSQQQLRSAQHTLTQIDRWADLLAPGPVASTGLSRLAGRAFTSGPCFAIVLPVCDPAPEFLAEAVHSVLQQSYPHWQLCIADDASTHAPVLALLDRLQLLAAQDSRLRLQRRPQRGGIVAASQTAIALADADWVAFLDHDDRLDPDALLEMAAHVHAHPGLECLYTDSRMIDRNGVVLHTYRKPGWAPETLLHLNYINHFTAVRHDVFQQVGGLRAGFDGSQDWDLWLRLAVRPALQVGHVAQPLYDWRATETSVAYTALSKPYVLEAACRSVACHLQDRGLHHVSSQAATQGSGLRHTWQAALQPLTAIIPTHHNPEDLARLFTSLLCQNYPLLQVLLVCNNVPADDHATAALIALAQRQPHWRVLYDNQPFNWAALNNAAARHVVTPWLLFLNDDVELSTPDTLAQLARYLTLDAGIGIVGARLEYDPEEGGGLQHDGIATDPAWGARNIVDERDGKGLNMPRNVSAVTGACLLTRRTVFDACGGFDERFAVSFNDVDFNLHVRQLGWRVVQASDVTCIHRESRTRGVMDTEAKRAQLQQESQLLRSKWGNFLQDTYRLHYQMRYAGTRIIAMNHD</sequence>
<accession>A0A1H9G8W3</accession>
<evidence type="ECO:0000313" key="4">
    <source>
        <dbReference type="Proteomes" id="UP000199766"/>
    </source>
</evidence>